<evidence type="ECO:0000313" key="1">
    <source>
        <dbReference type="EMBL" id="GMT00573.1"/>
    </source>
</evidence>
<comment type="caution">
    <text evidence="1">The sequence shown here is derived from an EMBL/GenBank/DDBJ whole genome shotgun (WGS) entry which is preliminary data.</text>
</comment>
<dbReference type="Proteomes" id="UP001432027">
    <property type="component" value="Unassembled WGS sequence"/>
</dbReference>
<dbReference type="AlphaFoldDB" id="A0AAV5U1W8"/>
<feature type="non-terminal residue" evidence="1">
    <location>
        <position position="297"/>
    </location>
</feature>
<accession>A0AAV5U1W8</accession>
<gene>
    <name evidence="1" type="ORF">PENTCL1PPCAC_22747</name>
</gene>
<keyword evidence="2" id="KW-1185">Reference proteome</keyword>
<organism evidence="1 2">
    <name type="scientific">Pristionchus entomophagus</name>
    <dbReference type="NCBI Taxonomy" id="358040"/>
    <lineage>
        <taxon>Eukaryota</taxon>
        <taxon>Metazoa</taxon>
        <taxon>Ecdysozoa</taxon>
        <taxon>Nematoda</taxon>
        <taxon>Chromadorea</taxon>
        <taxon>Rhabditida</taxon>
        <taxon>Rhabditina</taxon>
        <taxon>Diplogasteromorpha</taxon>
        <taxon>Diplogasteroidea</taxon>
        <taxon>Neodiplogasteridae</taxon>
        <taxon>Pristionchus</taxon>
    </lineage>
</organism>
<evidence type="ECO:0008006" key="3">
    <source>
        <dbReference type="Google" id="ProtNLM"/>
    </source>
</evidence>
<reference evidence="1" key="1">
    <citation type="submission" date="2023-10" db="EMBL/GenBank/DDBJ databases">
        <title>Genome assembly of Pristionchus species.</title>
        <authorList>
            <person name="Yoshida K."/>
            <person name="Sommer R.J."/>
        </authorList>
    </citation>
    <scope>NUCLEOTIDE SEQUENCE</scope>
    <source>
        <strain evidence="1">RS0144</strain>
    </source>
</reference>
<dbReference type="EMBL" id="BTSX01000005">
    <property type="protein sequence ID" value="GMT00573.1"/>
    <property type="molecule type" value="Genomic_DNA"/>
</dbReference>
<name>A0AAV5U1W8_9BILA</name>
<feature type="non-terminal residue" evidence="1">
    <location>
        <position position="1"/>
    </location>
</feature>
<sequence>LGMIRDGLWFFLIATSSSFFTSAARNVFFHVLDIRTPFVNWLEQLSLFLLLSSLFKIGVLSRHESIDRKLLYRSSLLYFIESFLSSLVHSQLRTGQLFTMRVFDFFCSFALLYLIRDKEEEKSSISTSHIMLLSMAASFSWMEWGQMEYTPLSIIASPFLQTLKAHRIISIKEAYVQSQVSIERFSLEYSTLNSLTLLIPTIFSFLSRNIQITASWESIDYTLMGLSPMWLAVCLFSDLWQITQLRIHQYIISEHSRLTLASTGQWILQNMAHPSLVSLSAKITFVASLLRNGRKVV</sequence>
<proteinExistence type="predicted"/>
<protein>
    <recommendedName>
        <fullName evidence="3">G protein-coupled receptor</fullName>
    </recommendedName>
</protein>
<evidence type="ECO:0000313" key="2">
    <source>
        <dbReference type="Proteomes" id="UP001432027"/>
    </source>
</evidence>